<dbReference type="Pfam" id="PF00072">
    <property type="entry name" value="Response_reg"/>
    <property type="match status" value="1"/>
</dbReference>
<feature type="domain" description="Response regulatory" evidence="2">
    <location>
        <begin position="4"/>
        <end position="118"/>
    </location>
</feature>
<dbReference type="Proteomes" id="UP001597525">
    <property type="component" value="Unassembled WGS sequence"/>
</dbReference>
<dbReference type="SMART" id="SM00448">
    <property type="entry name" value="REC"/>
    <property type="match status" value="1"/>
</dbReference>
<name>A0ABW6BKP0_9SPHI</name>
<dbReference type="Gene3D" id="3.40.50.2300">
    <property type="match status" value="1"/>
</dbReference>
<comment type="caution">
    <text evidence="4">The sequence shown here is derived from an EMBL/GenBank/DDBJ whole genome shotgun (WGS) entry which is preliminary data.</text>
</comment>
<dbReference type="PANTHER" id="PTHR37299">
    <property type="entry name" value="TRANSCRIPTIONAL REGULATOR-RELATED"/>
    <property type="match status" value="1"/>
</dbReference>
<dbReference type="InterPro" id="IPR001789">
    <property type="entry name" value="Sig_transdc_resp-reg_receiver"/>
</dbReference>
<dbReference type="PROSITE" id="PS50930">
    <property type="entry name" value="HTH_LYTTR"/>
    <property type="match status" value="1"/>
</dbReference>
<gene>
    <name evidence="4" type="ORF">ACFS7Y_21730</name>
</gene>
<evidence type="ECO:0000313" key="5">
    <source>
        <dbReference type="Proteomes" id="UP001597525"/>
    </source>
</evidence>
<dbReference type="Gene3D" id="2.40.50.1020">
    <property type="entry name" value="LytTr DNA-binding domain"/>
    <property type="match status" value="1"/>
</dbReference>
<feature type="domain" description="HTH LytTR-type" evidence="3">
    <location>
        <begin position="132"/>
        <end position="239"/>
    </location>
</feature>
<dbReference type="Pfam" id="PF04397">
    <property type="entry name" value="LytTR"/>
    <property type="match status" value="1"/>
</dbReference>
<dbReference type="RefSeq" id="WP_320183509.1">
    <property type="nucleotide sequence ID" value="NZ_CP138332.1"/>
</dbReference>
<dbReference type="InterPro" id="IPR046947">
    <property type="entry name" value="LytR-like"/>
</dbReference>
<proteinExistence type="predicted"/>
<reference evidence="5" key="1">
    <citation type="journal article" date="2019" name="Int. J. Syst. Evol. Microbiol.">
        <title>The Global Catalogue of Microorganisms (GCM) 10K type strain sequencing project: providing services to taxonomists for standard genome sequencing and annotation.</title>
        <authorList>
            <consortium name="The Broad Institute Genomics Platform"/>
            <consortium name="The Broad Institute Genome Sequencing Center for Infectious Disease"/>
            <person name="Wu L."/>
            <person name="Ma J."/>
        </authorList>
    </citation>
    <scope>NUCLEOTIDE SEQUENCE [LARGE SCALE GENOMIC DNA]</scope>
    <source>
        <strain evidence="5">KCTC 22814</strain>
    </source>
</reference>
<protein>
    <submittedName>
        <fullName evidence="4">LytR/AlgR family response regulator transcription factor</fullName>
    </submittedName>
</protein>
<sequence length="239" mass="27743">MVWHILIVEDEDWAWESLRDMLSQLLPHNIVPQLTHLSTVREAASWLEKNKVDLIFMDVHLADGLSLDIFKQVQVKAPVIFTTAYENYAFDAFQHQGYAYLLKPYDIDDLEKALLKVRSLLPQESPTYKNRFLVKYGIHLKSLSVNDIAYFMAEDKTLYAVEKDGHAYIIEESLMGLVGKLDPEMFFQINRKFVIQINAIRSMLKISRGRVKLELQPATTVEVIVSGDRSQHFQLWLDK</sequence>
<dbReference type="SMART" id="SM00850">
    <property type="entry name" value="LytTR"/>
    <property type="match status" value="1"/>
</dbReference>
<dbReference type="EMBL" id="JBHUPB010000015">
    <property type="protein sequence ID" value="MFD2970026.1"/>
    <property type="molecule type" value="Genomic_DNA"/>
</dbReference>
<evidence type="ECO:0000259" key="3">
    <source>
        <dbReference type="PROSITE" id="PS50930"/>
    </source>
</evidence>
<keyword evidence="5" id="KW-1185">Reference proteome</keyword>
<feature type="modified residue" description="4-aspartylphosphate" evidence="1">
    <location>
        <position position="58"/>
    </location>
</feature>
<evidence type="ECO:0000259" key="2">
    <source>
        <dbReference type="PROSITE" id="PS50110"/>
    </source>
</evidence>
<evidence type="ECO:0000256" key="1">
    <source>
        <dbReference type="PROSITE-ProRule" id="PRU00169"/>
    </source>
</evidence>
<dbReference type="InterPro" id="IPR011006">
    <property type="entry name" value="CheY-like_superfamily"/>
</dbReference>
<organism evidence="4 5">
    <name type="scientific">Sphingobacterium bambusae</name>
    <dbReference type="NCBI Taxonomy" id="662858"/>
    <lineage>
        <taxon>Bacteria</taxon>
        <taxon>Pseudomonadati</taxon>
        <taxon>Bacteroidota</taxon>
        <taxon>Sphingobacteriia</taxon>
        <taxon>Sphingobacteriales</taxon>
        <taxon>Sphingobacteriaceae</taxon>
        <taxon>Sphingobacterium</taxon>
    </lineage>
</organism>
<dbReference type="InterPro" id="IPR007492">
    <property type="entry name" value="LytTR_DNA-bd_dom"/>
</dbReference>
<keyword evidence="1" id="KW-0597">Phosphoprotein</keyword>
<accession>A0ABW6BKP0</accession>
<evidence type="ECO:0000313" key="4">
    <source>
        <dbReference type="EMBL" id="MFD2970026.1"/>
    </source>
</evidence>
<dbReference type="SUPFAM" id="SSF52172">
    <property type="entry name" value="CheY-like"/>
    <property type="match status" value="1"/>
</dbReference>
<dbReference type="PANTHER" id="PTHR37299:SF1">
    <property type="entry name" value="STAGE 0 SPORULATION PROTEIN A HOMOLOG"/>
    <property type="match status" value="1"/>
</dbReference>
<dbReference type="PROSITE" id="PS50110">
    <property type="entry name" value="RESPONSE_REGULATORY"/>
    <property type="match status" value="1"/>
</dbReference>